<dbReference type="OrthoDB" id="3226582at2759"/>
<dbReference type="AlphaFoldDB" id="A0A8H5CPN7"/>
<keyword evidence="2" id="KW-1133">Transmembrane helix</keyword>
<sequence length="370" mass="41110">MSSLQDPGLLYAAFFDCFRRTLITVMNVVMRTAAEHPLGAYGVIFILYVYLEIRRGSHGLFYRIMLSMLAVLGTVALGLSIANLRPRALICFANASSSSTLIQNEPLVLSQHLTIAVSSVYVVANAIADTLMFYRCYTILASYKGVNWAWWVLVGPTVLCITNTAMAITAIVFQYRKIMPVSGTDVSLSLAGKILFEIFMGTNFFSNLLLTGVLGTFFFIPEIEVHLGDCMDISAGSIWWMTWDDQKNLGDNEKKRGDQSMTVLILGSGLLYPVALVPCTVFELFESEGRFFLEPLLVSIVLRLDACNDRLQALFTAQEDMASGSGRGFKEQYPVSGSHSSLQRSYTLQNVPTSQAERLARDSREIEPRF</sequence>
<keyword evidence="2" id="KW-0812">Transmembrane</keyword>
<name>A0A8H5CPN7_9AGAR</name>
<keyword evidence="4" id="KW-1185">Reference proteome</keyword>
<reference evidence="3 4" key="1">
    <citation type="journal article" date="2020" name="ISME J.">
        <title>Uncovering the hidden diversity of litter-decomposition mechanisms in mushroom-forming fungi.</title>
        <authorList>
            <person name="Floudas D."/>
            <person name="Bentzer J."/>
            <person name="Ahren D."/>
            <person name="Johansson T."/>
            <person name="Persson P."/>
            <person name="Tunlid A."/>
        </authorList>
    </citation>
    <scope>NUCLEOTIDE SEQUENCE [LARGE SCALE GENOMIC DNA]</scope>
    <source>
        <strain evidence="3 4">CBS 406.79</strain>
    </source>
</reference>
<protein>
    <submittedName>
        <fullName evidence="3">Uncharacterized protein</fullName>
    </submittedName>
</protein>
<organism evidence="3 4">
    <name type="scientific">Collybiopsis confluens</name>
    <dbReference type="NCBI Taxonomy" id="2823264"/>
    <lineage>
        <taxon>Eukaryota</taxon>
        <taxon>Fungi</taxon>
        <taxon>Dikarya</taxon>
        <taxon>Basidiomycota</taxon>
        <taxon>Agaricomycotina</taxon>
        <taxon>Agaricomycetes</taxon>
        <taxon>Agaricomycetidae</taxon>
        <taxon>Agaricales</taxon>
        <taxon>Marasmiineae</taxon>
        <taxon>Omphalotaceae</taxon>
        <taxon>Collybiopsis</taxon>
    </lineage>
</organism>
<dbReference type="EMBL" id="JAACJN010000395">
    <property type="protein sequence ID" value="KAF5344708.1"/>
    <property type="molecule type" value="Genomic_DNA"/>
</dbReference>
<accession>A0A8H5CPN7</accession>
<gene>
    <name evidence="3" type="ORF">D9757_013898</name>
</gene>
<feature type="region of interest" description="Disordered" evidence="1">
    <location>
        <begin position="326"/>
        <end position="347"/>
    </location>
</feature>
<feature type="transmembrane region" description="Helical" evidence="2">
    <location>
        <begin position="194"/>
        <end position="220"/>
    </location>
</feature>
<feature type="transmembrane region" description="Helical" evidence="2">
    <location>
        <begin position="36"/>
        <end position="53"/>
    </location>
</feature>
<comment type="caution">
    <text evidence="3">The sequence shown here is derived from an EMBL/GenBank/DDBJ whole genome shotgun (WGS) entry which is preliminary data.</text>
</comment>
<feature type="compositionally biased region" description="Polar residues" evidence="1">
    <location>
        <begin position="335"/>
        <end position="347"/>
    </location>
</feature>
<evidence type="ECO:0000256" key="2">
    <source>
        <dbReference type="SAM" id="Phobius"/>
    </source>
</evidence>
<evidence type="ECO:0000313" key="4">
    <source>
        <dbReference type="Proteomes" id="UP000518752"/>
    </source>
</evidence>
<feature type="transmembrane region" description="Helical" evidence="2">
    <location>
        <begin position="263"/>
        <end position="285"/>
    </location>
</feature>
<evidence type="ECO:0000313" key="3">
    <source>
        <dbReference type="EMBL" id="KAF5344708.1"/>
    </source>
</evidence>
<keyword evidence="2" id="KW-0472">Membrane</keyword>
<feature type="transmembrane region" description="Helical" evidence="2">
    <location>
        <begin position="60"/>
        <end position="82"/>
    </location>
</feature>
<dbReference type="Proteomes" id="UP000518752">
    <property type="component" value="Unassembled WGS sequence"/>
</dbReference>
<evidence type="ECO:0000256" key="1">
    <source>
        <dbReference type="SAM" id="MobiDB-lite"/>
    </source>
</evidence>
<feature type="transmembrane region" description="Helical" evidence="2">
    <location>
        <begin position="148"/>
        <end position="173"/>
    </location>
</feature>
<proteinExistence type="predicted"/>